<evidence type="ECO:0000313" key="13">
    <source>
        <dbReference type="EMBL" id="ORY97890.1"/>
    </source>
</evidence>
<dbReference type="InParanoid" id="A0A1X2HG48"/>
<dbReference type="PANTHER" id="PTHR28285:SF1">
    <property type="entry name" value="PROTEIN BIG1"/>
    <property type="match status" value="1"/>
</dbReference>
<comment type="caution">
    <text evidence="13">The sequence shown here is derived from an EMBL/GenBank/DDBJ whole genome shotgun (WGS) entry which is preliminary data.</text>
</comment>
<dbReference type="Proteomes" id="UP000242180">
    <property type="component" value="Unassembled WGS sequence"/>
</dbReference>
<organism evidence="13 14">
    <name type="scientific">Syncephalastrum racemosum</name>
    <name type="common">Filamentous fungus</name>
    <dbReference type="NCBI Taxonomy" id="13706"/>
    <lineage>
        <taxon>Eukaryota</taxon>
        <taxon>Fungi</taxon>
        <taxon>Fungi incertae sedis</taxon>
        <taxon>Mucoromycota</taxon>
        <taxon>Mucoromycotina</taxon>
        <taxon>Mucoromycetes</taxon>
        <taxon>Mucorales</taxon>
        <taxon>Syncephalastraceae</taxon>
        <taxon>Syncephalastrum</taxon>
    </lineage>
</organism>
<evidence type="ECO:0000256" key="2">
    <source>
        <dbReference type="ARBA" id="ARBA00008203"/>
    </source>
</evidence>
<evidence type="ECO:0000256" key="9">
    <source>
        <dbReference type="ARBA" id="ARBA00023316"/>
    </source>
</evidence>
<dbReference type="GO" id="GO:0005789">
    <property type="term" value="C:endoplasmic reticulum membrane"/>
    <property type="evidence" value="ECO:0007669"/>
    <property type="project" value="UniProtKB-SubCell"/>
</dbReference>
<dbReference type="PANTHER" id="PTHR28285">
    <property type="entry name" value="PROTEIN BIG1"/>
    <property type="match status" value="1"/>
</dbReference>
<dbReference type="EMBL" id="MCGN01000004">
    <property type="protein sequence ID" value="ORY97890.1"/>
    <property type="molecule type" value="Genomic_DNA"/>
</dbReference>
<feature type="chain" id="PRO_5013298665" description="Protein BIG1" evidence="11">
    <location>
        <begin position="19"/>
        <end position="269"/>
    </location>
</feature>
<evidence type="ECO:0000256" key="6">
    <source>
        <dbReference type="ARBA" id="ARBA00022824"/>
    </source>
</evidence>
<keyword evidence="8 10" id="KW-0472">Membrane</keyword>
<keyword evidence="4 10" id="KW-0812">Transmembrane</keyword>
<dbReference type="InterPro" id="IPR037654">
    <property type="entry name" value="Big1"/>
</dbReference>
<comment type="similarity">
    <text evidence="2">Belongs to the BIG1 family.</text>
</comment>
<feature type="transmembrane region" description="Helical" evidence="10">
    <location>
        <begin position="232"/>
        <end position="255"/>
    </location>
</feature>
<comment type="subcellular location">
    <subcellularLocation>
        <location evidence="1">Endoplasmic reticulum membrane</location>
        <topology evidence="1">Single-pass membrane protein</topology>
    </subcellularLocation>
</comment>
<evidence type="ECO:0000256" key="11">
    <source>
        <dbReference type="SAM" id="SignalP"/>
    </source>
</evidence>
<proteinExistence type="inferred from homology"/>
<feature type="signal peptide" evidence="11">
    <location>
        <begin position="1"/>
        <end position="18"/>
    </location>
</feature>
<gene>
    <name evidence="13" type="ORF">BCR43DRAFT_457109</name>
</gene>
<accession>A0A1X2HG48</accession>
<dbReference type="OMA" id="ICEHDAV"/>
<dbReference type="Pfam" id="PF20520">
    <property type="entry name" value="Ac45-VOA1_TM"/>
    <property type="match status" value="1"/>
</dbReference>
<protein>
    <recommendedName>
        <fullName evidence="3">Protein BIG1</fullName>
    </recommendedName>
</protein>
<evidence type="ECO:0000313" key="14">
    <source>
        <dbReference type="Proteomes" id="UP000242180"/>
    </source>
</evidence>
<dbReference type="GO" id="GO:0006078">
    <property type="term" value="P:(1-&gt;6)-beta-D-glucan biosynthetic process"/>
    <property type="evidence" value="ECO:0007669"/>
    <property type="project" value="TreeGrafter"/>
</dbReference>
<evidence type="ECO:0000259" key="12">
    <source>
        <dbReference type="Pfam" id="PF20520"/>
    </source>
</evidence>
<keyword evidence="14" id="KW-1185">Reference proteome</keyword>
<dbReference type="GO" id="GO:0071555">
    <property type="term" value="P:cell wall organization"/>
    <property type="evidence" value="ECO:0007669"/>
    <property type="project" value="UniProtKB-KW"/>
</dbReference>
<evidence type="ECO:0000256" key="1">
    <source>
        <dbReference type="ARBA" id="ARBA00004389"/>
    </source>
</evidence>
<name>A0A1X2HG48_SYNRA</name>
<evidence type="ECO:0000256" key="5">
    <source>
        <dbReference type="ARBA" id="ARBA00022729"/>
    </source>
</evidence>
<dbReference type="STRING" id="13706.A0A1X2HG48"/>
<keyword evidence="6" id="KW-0256">Endoplasmic reticulum</keyword>
<evidence type="ECO:0000256" key="7">
    <source>
        <dbReference type="ARBA" id="ARBA00022989"/>
    </source>
</evidence>
<evidence type="ECO:0000256" key="3">
    <source>
        <dbReference type="ARBA" id="ARBA00022089"/>
    </source>
</evidence>
<dbReference type="GO" id="GO:0009272">
    <property type="term" value="P:fungal-type cell wall biogenesis"/>
    <property type="evidence" value="ECO:0007669"/>
    <property type="project" value="TreeGrafter"/>
</dbReference>
<evidence type="ECO:0000256" key="10">
    <source>
        <dbReference type="SAM" id="Phobius"/>
    </source>
</evidence>
<feature type="domain" description="V-type proton ATPase subunit S1/VOA1 transmembrane" evidence="12">
    <location>
        <begin position="226"/>
        <end position="263"/>
    </location>
</feature>
<reference evidence="13 14" key="1">
    <citation type="submission" date="2016-07" db="EMBL/GenBank/DDBJ databases">
        <title>Pervasive Adenine N6-methylation of Active Genes in Fungi.</title>
        <authorList>
            <consortium name="DOE Joint Genome Institute"/>
            <person name="Mondo S.J."/>
            <person name="Dannebaum R.O."/>
            <person name="Kuo R.C."/>
            <person name="Labutti K."/>
            <person name="Haridas S."/>
            <person name="Kuo A."/>
            <person name="Salamov A."/>
            <person name="Ahrendt S.R."/>
            <person name="Lipzen A."/>
            <person name="Sullivan W."/>
            <person name="Andreopoulos W.B."/>
            <person name="Clum A."/>
            <person name="Lindquist E."/>
            <person name="Daum C."/>
            <person name="Ramamoorthy G.K."/>
            <person name="Gryganskyi A."/>
            <person name="Culley D."/>
            <person name="Magnuson J.K."/>
            <person name="James T.Y."/>
            <person name="O'Malley M.A."/>
            <person name="Stajich J.E."/>
            <person name="Spatafora J.W."/>
            <person name="Visel A."/>
            <person name="Grigoriev I.V."/>
        </authorList>
    </citation>
    <scope>NUCLEOTIDE SEQUENCE [LARGE SCALE GENOMIC DNA]</scope>
    <source>
        <strain evidence="13 14">NRRL 2496</strain>
    </source>
</reference>
<evidence type="ECO:0000256" key="8">
    <source>
        <dbReference type="ARBA" id="ARBA00023136"/>
    </source>
</evidence>
<sequence>MKLYTVALLSSLASAALAFEGSVPCLAWSPKQNYLSAKSAEQFIFDNALEAISDLTGPDICAARVVAVVDQPGIHRNDFVHSSDAFATLRQHHRDAIMRRDLEYVAGGVDIEQLTTHIASECDSTITVVDPDTVSSQDIHVGDGLLVAQMALPAAHSVETMKENDVKLDALLKAIKSSAGDDYIVIYTSSVAKTSELAKRGNTPFHRRAPQDEGNSTSAPIFEKYQLFTPGIFMAITVSLIVVFITAVGVTWLVGIQTPVRFEGKPKRS</sequence>
<keyword evidence="7 10" id="KW-1133">Transmembrane helix</keyword>
<dbReference type="InterPro" id="IPR046756">
    <property type="entry name" value="VAS1/VOA1_TM"/>
</dbReference>
<keyword evidence="5 11" id="KW-0732">Signal</keyword>
<dbReference type="AlphaFoldDB" id="A0A1X2HG48"/>
<keyword evidence="9" id="KW-0961">Cell wall biogenesis/degradation</keyword>
<dbReference type="OrthoDB" id="10029326at2759"/>
<evidence type="ECO:0000256" key="4">
    <source>
        <dbReference type="ARBA" id="ARBA00022692"/>
    </source>
</evidence>